<dbReference type="AlphaFoldDB" id="X0YLB1"/>
<keyword evidence="1" id="KW-0812">Transmembrane</keyword>
<keyword evidence="1" id="KW-0472">Membrane</keyword>
<feature type="non-terminal residue" evidence="2">
    <location>
        <position position="1"/>
    </location>
</feature>
<gene>
    <name evidence="2" type="ORF">S01H1_82365</name>
</gene>
<reference evidence="2" key="1">
    <citation type="journal article" date="2014" name="Front. Microbiol.">
        <title>High frequency of phylogenetically diverse reductive dehalogenase-homologous genes in deep subseafloor sedimentary metagenomes.</title>
        <authorList>
            <person name="Kawai M."/>
            <person name="Futagami T."/>
            <person name="Toyoda A."/>
            <person name="Takaki Y."/>
            <person name="Nishi S."/>
            <person name="Hori S."/>
            <person name="Arai W."/>
            <person name="Tsubouchi T."/>
            <person name="Morono Y."/>
            <person name="Uchiyama I."/>
            <person name="Ito T."/>
            <person name="Fujiyama A."/>
            <person name="Inagaki F."/>
            <person name="Takami H."/>
        </authorList>
    </citation>
    <scope>NUCLEOTIDE SEQUENCE</scope>
    <source>
        <strain evidence="2">Expedition CK06-06</strain>
    </source>
</reference>
<feature type="transmembrane region" description="Helical" evidence="1">
    <location>
        <begin position="6"/>
        <end position="24"/>
    </location>
</feature>
<accession>X0YLB1</accession>
<sequence>EPQAKLGYLLGTVGVLAGGLFIWGRKKKK</sequence>
<keyword evidence="1" id="KW-1133">Transmembrane helix</keyword>
<evidence type="ECO:0000313" key="2">
    <source>
        <dbReference type="EMBL" id="GAG49333.1"/>
    </source>
</evidence>
<comment type="caution">
    <text evidence="2">The sequence shown here is derived from an EMBL/GenBank/DDBJ whole genome shotgun (WGS) entry which is preliminary data.</text>
</comment>
<organism evidence="2">
    <name type="scientific">marine sediment metagenome</name>
    <dbReference type="NCBI Taxonomy" id="412755"/>
    <lineage>
        <taxon>unclassified sequences</taxon>
        <taxon>metagenomes</taxon>
        <taxon>ecological metagenomes</taxon>
    </lineage>
</organism>
<evidence type="ECO:0000256" key="1">
    <source>
        <dbReference type="SAM" id="Phobius"/>
    </source>
</evidence>
<dbReference type="NCBIfam" id="TIGR01167">
    <property type="entry name" value="LPXTG_anchor"/>
    <property type="match status" value="1"/>
</dbReference>
<proteinExistence type="predicted"/>
<protein>
    <submittedName>
        <fullName evidence="2">Uncharacterized protein</fullName>
    </submittedName>
</protein>
<dbReference type="EMBL" id="BARS01055828">
    <property type="protein sequence ID" value="GAG49333.1"/>
    <property type="molecule type" value="Genomic_DNA"/>
</dbReference>
<name>X0YLB1_9ZZZZ</name>